<keyword evidence="1" id="KW-0472">Membrane</keyword>
<dbReference type="Proteomes" id="UP001549099">
    <property type="component" value="Unassembled WGS sequence"/>
</dbReference>
<feature type="transmembrane region" description="Helical" evidence="1">
    <location>
        <begin position="56"/>
        <end position="77"/>
    </location>
</feature>
<evidence type="ECO:0000256" key="1">
    <source>
        <dbReference type="SAM" id="Phobius"/>
    </source>
</evidence>
<keyword evidence="1" id="KW-0812">Transmembrane</keyword>
<evidence type="ECO:0000313" key="3">
    <source>
        <dbReference type="Proteomes" id="UP001549099"/>
    </source>
</evidence>
<proteinExistence type="predicted"/>
<protein>
    <submittedName>
        <fullName evidence="2">Uncharacterized protein</fullName>
    </submittedName>
</protein>
<accession>A0ABV2GAF9</accession>
<evidence type="ECO:0000313" key="2">
    <source>
        <dbReference type="EMBL" id="MET3575062.1"/>
    </source>
</evidence>
<keyword evidence="3" id="KW-1185">Reference proteome</keyword>
<reference evidence="2 3" key="1">
    <citation type="submission" date="2024-06" db="EMBL/GenBank/DDBJ databases">
        <title>Genomic Encyclopedia of Type Strains, Phase IV (KMG-IV): sequencing the most valuable type-strain genomes for metagenomic binning, comparative biology and taxonomic classification.</title>
        <authorList>
            <person name="Goeker M."/>
        </authorList>
    </citation>
    <scope>NUCLEOTIDE SEQUENCE [LARGE SCALE GENOMIC DNA]</scope>
    <source>
        <strain evidence="2 3">DSM 26128</strain>
    </source>
</reference>
<gene>
    <name evidence="2" type="ORF">ABID49_000946</name>
</gene>
<feature type="transmembrane region" description="Helical" evidence="1">
    <location>
        <begin position="83"/>
        <end position="102"/>
    </location>
</feature>
<dbReference type="EMBL" id="JBEPLW010000003">
    <property type="protein sequence ID" value="MET3575062.1"/>
    <property type="molecule type" value="Genomic_DNA"/>
</dbReference>
<sequence>MGSWICLVLVLFTVALFWQVARSDRPAGVPVAVLLSGAAVLVWAKFGVGDSIVSWLLHLPAAVLLLTGAVAMIIQLFRKKAAFPVGALSLTIVLLAILLPGATEAGKFVSQESNFNVVAAAAFDGLDTGRISVGDEFDISSNGTYDLERLERAFAPATLRKMKELHKRAGIYRVILADGDVIYFSRGAVFQSISGIAIVRNGKDPAADAELHARYFDGVIRYEPIGDGAYEFFDGL</sequence>
<keyword evidence="1" id="KW-1133">Transmembrane helix</keyword>
<comment type="caution">
    <text evidence="2">The sequence shown here is derived from an EMBL/GenBank/DDBJ whole genome shotgun (WGS) entry which is preliminary data.</text>
</comment>
<feature type="transmembrane region" description="Helical" evidence="1">
    <location>
        <begin position="27"/>
        <end position="44"/>
    </location>
</feature>
<name>A0ABV2GAF9_9BACL</name>
<dbReference type="RefSeq" id="WP_354195849.1">
    <property type="nucleotide sequence ID" value="NZ_JBEPLW010000003.1"/>
</dbReference>
<organism evidence="2 3">
    <name type="scientific">Bhargavaea ullalensis</name>
    <dbReference type="NCBI Taxonomy" id="1265685"/>
    <lineage>
        <taxon>Bacteria</taxon>
        <taxon>Bacillati</taxon>
        <taxon>Bacillota</taxon>
        <taxon>Bacilli</taxon>
        <taxon>Bacillales</taxon>
        <taxon>Caryophanaceae</taxon>
        <taxon>Bhargavaea</taxon>
    </lineage>
</organism>